<sequence length="522" mass="59775">MKVRIPLFLALAAAMAGSCQQQNRNTASSSETEGSPEIEIEKIEGAKPLNVVFILADDHRYDAMGFMGKIPGLKTPNMDRMAREGVHVKNAFVSTALCSPSRASILTGQYAHTHTIVDNSAPMPEGLRFFPQYLQEAGYQTAFIGKWHMGNQDDQPQPGFDHWVSFKGQGQYYNPTLNVDGKQVKHADSTYMTDLLTDYAVNWLDSAGSEKPFFLYLSHKANHAEFYPAKRHAGSYANLEIQYPPSMFLTATDSSTVEMPPGFRGPEGPVNKQDIPDWVREQRYSWHGVDYMYHGTIVFDDFYRRYLETLLALDESVGRVLEFLTEKGLAENTVVIYMGDNGFGFGEHGLIDKRHMYEESMRVPLLVWAPGMQFQQHELEKMVQNIDIGPTVLELAGVKTPSPMQGMSFAPLLRGEDIPWRDEVYYEYYWEYAFPQTPTIFGVRTDRYKYIFNHGVWDINEFYDLREDPWEVNNLIRSKAHQDTIKGMVDAMWSWLEETGGMQIPLKRIGHKKFDNRYNGTY</sequence>
<evidence type="ECO:0000256" key="1">
    <source>
        <dbReference type="ARBA" id="ARBA00008779"/>
    </source>
</evidence>
<dbReference type="Gene3D" id="3.40.720.10">
    <property type="entry name" value="Alkaline Phosphatase, subunit A"/>
    <property type="match status" value="1"/>
</dbReference>
<feature type="chain" id="PRO_5020670246" evidence="5">
    <location>
        <begin position="22"/>
        <end position="522"/>
    </location>
</feature>
<organism evidence="7 8">
    <name type="scientific">Anseongella ginsenosidimutans</name>
    <dbReference type="NCBI Taxonomy" id="496056"/>
    <lineage>
        <taxon>Bacteria</taxon>
        <taxon>Pseudomonadati</taxon>
        <taxon>Bacteroidota</taxon>
        <taxon>Sphingobacteriia</taxon>
        <taxon>Sphingobacteriales</taxon>
        <taxon>Sphingobacteriaceae</taxon>
        <taxon>Anseongella</taxon>
    </lineage>
</organism>
<evidence type="ECO:0000256" key="2">
    <source>
        <dbReference type="ARBA" id="ARBA00022729"/>
    </source>
</evidence>
<dbReference type="SUPFAM" id="SSF53649">
    <property type="entry name" value="Alkaline phosphatase-like"/>
    <property type="match status" value="1"/>
</dbReference>
<dbReference type="GO" id="GO:0016787">
    <property type="term" value="F:hydrolase activity"/>
    <property type="evidence" value="ECO:0007669"/>
    <property type="project" value="UniProtKB-KW"/>
</dbReference>
<evidence type="ECO:0000313" key="7">
    <source>
        <dbReference type="EMBL" id="TCS88866.1"/>
    </source>
</evidence>
<comment type="similarity">
    <text evidence="1">Belongs to the sulfatase family.</text>
</comment>
<name>A0A4R3KVX9_9SPHI</name>
<evidence type="ECO:0000256" key="4">
    <source>
        <dbReference type="ARBA" id="ARBA00023180"/>
    </source>
</evidence>
<feature type="signal peptide" evidence="5">
    <location>
        <begin position="1"/>
        <end position="21"/>
    </location>
</feature>
<feature type="domain" description="Sulfatase N-terminal" evidence="6">
    <location>
        <begin position="50"/>
        <end position="398"/>
    </location>
</feature>
<dbReference type="Proteomes" id="UP000295807">
    <property type="component" value="Unassembled WGS sequence"/>
</dbReference>
<gene>
    <name evidence="7" type="ORF">EDD80_10256</name>
</gene>
<dbReference type="PROSITE" id="PS51257">
    <property type="entry name" value="PROKAR_LIPOPROTEIN"/>
    <property type="match status" value="1"/>
</dbReference>
<dbReference type="PANTHER" id="PTHR43108:SF8">
    <property type="entry name" value="SD21168P"/>
    <property type="match status" value="1"/>
</dbReference>
<comment type="caution">
    <text evidence="7">The sequence shown here is derived from an EMBL/GenBank/DDBJ whole genome shotgun (WGS) entry which is preliminary data.</text>
</comment>
<keyword evidence="8" id="KW-1185">Reference proteome</keyword>
<dbReference type="CDD" id="cd16031">
    <property type="entry name" value="G6S_like"/>
    <property type="match status" value="1"/>
</dbReference>
<dbReference type="InterPro" id="IPR017850">
    <property type="entry name" value="Alkaline_phosphatase_core_sf"/>
</dbReference>
<keyword evidence="4" id="KW-0325">Glycoprotein</keyword>
<evidence type="ECO:0000313" key="8">
    <source>
        <dbReference type="Proteomes" id="UP000295807"/>
    </source>
</evidence>
<dbReference type="Pfam" id="PF00884">
    <property type="entry name" value="Sulfatase"/>
    <property type="match status" value="1"/>
</dbReference>
<dbReference type="PROSITE" id="PS00149">
    <property type="entry name" value="SULFATASE_2"/>
    <property type="match status" value="1"/>
</dbReference>
<dbReference type="InterPro" id="IPR024607">
    <property type="entry name" value="Sulfatase_CS"/>
</dbReference>
<evidence type="ECO:0000259" key="6">
    <source>
        <dbReference type="Pfam" id="PF00884"/>
    </source>
</evidence>
<dbReference type="PROSITE" id="PS00523">
    <property type="entry name" value="SULFATASE_1"/>
    <property type="match status" value="1"/>
</dbReference>
<dbReference type="EMBL" id="SMAD01000002">
    <property type="protein sequence ID" value="TCS88866.1"/>
    <property type="molecule type" value="Genomic_DNA"/>
</dbReference>
<dbReference type="AlphaFoldDB" id="A0A4R3KVX9"/>
<reference evidence="7 8" key="1">
    <citation type="submission" date="2019-03" db="EMBL/GenBank/DDBJ databases">
        <title>Genomic Encyclopedia of Type Strains, Phase IV (KMG-IV): sequencing the most valuable type-strain genomes for metagenomic binning, comparative biology and taxonomic classification.</title>
        <authorList>
            <person name="Goeker M."/>
        </authorList>
    </citation>
    <scope>NUCLEOTIDE SEQUENCE [LARGE SCALE GENOMIC DNA]</scope>
    <source>
        <strain evidence="7 8">DSM 21100</strain>
    </source>
</reference>
<protein>
    <submittedName>
        <fullName evidence="7">Arylsulfatase A-like enzyme</fullName>
    </submittedName>
</protein>
<dbReference type="RefSeq" id="WP_207910206.1">
    <property type="nucleotide sequence ID" value="NZ_CP042432.1"/>
</dbReference>
<keyword evidence="3" id="KW-0378">Hydrolase</keyword>
<proteinExistence type="inferred from homology"/>
<evidence type="ECO:0000256" key="5">
    <source>
        <dbReference type="SAM" id="SignalP"/>
    </source>
</evidence>
<accession>A0A4R3KVX9</accession>
<keyword evidence="2 5" id="KW-0732">Signal</keyword>
<dbReference type="InterPro" id="IPR000917">
    <property type="entry name" value="Sulfatase_N"/>
</dbReference>
<evidence type="ECO:0000256" key="3">
    <source>
        <dbReference type="ARBA" id="ARBA00022801"/>
    </source>
</evidence>
<dbReference type="PANTHER" id="PTHR43108">
    <property type="entry name" value="N-ACETYLGLUCOSAMINE-6-SULFATASE FAMILY MEMBER"/>
    <property type="match status" value="1"/>
</dbReference>